<reference evidence="2 3" key="1">
    <citation type="submission" date="2019-09" db="EMBL/GenBank/DDBJ databases">
        <title>Hydrogenophaga aromatica sp. nov., isolated from a para-xylene-degrading enrichment culture.</title>
        <authorList>
            <person name="Tancsics A."/>
            <person name="Banerjee S."/>
        </authorList>
    </citation>
    <scope>NUCLEOTIDE SEQUENCE [LARGE SCALE GENOMIC DNA]</scope>
    <source>
        <strain evidence="2 3">D2P1</strain>
    </source>
</reference>
<feature type="region of interest" description="Disordered" evidence="1">
    <location>
        <begin position="162"/>
        <end position="224"/>
    </location>
</feature>
<sequence>MISFTTSQPVHWPPAASPVVAPVTTVSAVQPTQPISRDTQTGTNTGGRDGQAQATRVASSGKDAAESTAPPTAPLLPREPADGGRENAPTGQAEAAEKAERLAAEALAQEKAAQKLPLQDVLTSVWKASAAVVDVVLGREQQLQAAAVADKAAGVAPAGATAPVTTDTSPAQVSGTAVPAAVPNNAASTPPGEGRSGQEPVAYTEQGTSSWAPLEAGSLISRRV</sequence>
<gene>
    <name evidence="2" type="ORF">F3K02_20960</name>
</gene>
<comment type="caution">
    <text evidence="2">The sequence shown here is derived from an EMBL/GenBank/DDBJ whole genome shotgun (WGS) entry which is preliminary data.</text>
</comment>
<dbReference type="RefSeq" id="WP_177137596.1">
    <property type="nucleotide sequence ID" value="NZ_VYGV01000018.1"/>
</dbReference>
<organism evidence="2 3">
    <name type="scientific">Hydrogenophaga aromaticivorans</name>
    <dbReference type="NCBI Taxonomy" id="2610898"/>
    <lineage>
        <taxon>Bacteria</taxon>
        <taxon>Pseudomonadati</taxon>
        <taxon>Pseudomonadota</taxon>
        <taxon>Betaproteobacteria</taxon>
        <taxon>Burkholderiales</taxon>
        <taxon>Comamonadaceae</taxon>
        <taxon>Hydrogenophaga</taxon>
    </lineage>
</organism>
<dbReference type="AlphaFoldDB" id="A0A7Y8KZU3"/>
<evidence type="ECO:0000313" key="3">
    <source>
        <dbReference type="Proteomes" id="UP000545507"/>
    </source>
</evidence>
<feature type="compositionally biased region" description="Low complexity" evidence="1">
    <location>
        <begin position="177"/>
        <end position="187"/>
    </location>
</feature>
<dbReference type="EMBL" id="VYGV01000018">
    <property type="protein sequence ID" value="NWF47701.1"/>
    <property type="molecule type" value="Genomic_DNA"/>
</dbReference>
<feature type="region of interest" description="Disordered" evidence="1">
    <location>
        <begin position="26"/>
        <end position="101"/>
    </location>
</feature>
<dbReference type="Proteomes" id="UP000545507">
    <property type="component" value="Unassembled WGS sequence"/>
</dbReference>
<evidence type="ECO:0000313" key="2">
    <source>
        <dbReference type="EMBL" id="NWF47701.1"/>
    </source>
</evidence>
<proteinExistence type="predicted"/>
<accession>A0A7Y8KZU3</accession>
<name>A0A7Y8KZU3_9BURK</name>
<protein>
    <submittedName>
        <fullName evidence="2">Uncharacterized protein</fullName>
    </submittedName>
</protein>
<evidence type="ECO:0000256" key="1">
    <source>
        <dbReference type="SAM" id="MobiDB-lite"/>
    </source>
</evidence>
<keyword evidence="3" id="KW-1185">Reference proteome</keyword>